<dbReference type="CDD" id="cd20104">
    <property type="entry name" value="MBT_PHF20L1-like"/>
    <property type="match status" value="1"/>
</dbReference>
<evidence type="ECO:0000256" key="1">
    <source>
        <dbReference type="SAM" id="MobiDB-lite"/>
    </source>
</evidence>
<evidence type="ECO:0000313" key="2">
    <source>
        <dbReference type="EMBL" id="CAI5724056.1"/>
    </source>
</evidence>
<dbReference type="SUPFAM" id="SSF63748">
    <property type="entry name" value="Tudor/PWWP/MBT"/>
    <property type="match status" value="2"/>
</dbReference>
<sequence>MTKRDATAAGRFAPPKVLLQLGDWIDVLDGDGVWNVARVIDVRSSKEVKITYDGWPKDYDEVVLIDSDRVAPYHTFTWSVKCWVKYLNWPLWPSLITVRTPGTVAGIRNLEVEDRIYVDFLDNTAFGKRDRCWQKVSQIRAFGDNFDRKRAKSTGANFEKALARVLQSDASSEMPEFAIGTLPVKYKSSPAQCVEALRKSMGDELWFQHFTYSRKHHAKTYVYDTSREKVNDKGSHVSPALNVRRLDLSAAKEGKCQAMMSEKKSLAGTKLLHELEVVDISDGSEVGDKHVIDWQASGTLQQKRQSDGSPGPTKAKRQKAKPFAPIHASKPSNSVADIAVEERKAGYVKGQTKMAAKRSIRPNKESVVSALLNLSSTHEGVVSYHSEERDVNRSPTFVQSRTDSERSAAEHLAKRARLNDPTTLTGRSSVKASKQVKMKKRQTPANKKKQDDVRAEGQYVASADVPRHGQWTELNGCRLHGASQTIPSNDNHKESSHARQPNEIPSRRDDEVFVSSMLSKMHVLYEGDEVDTVDKNRLPLFDGSPHSDRNQELRGRFCVMHADHKDGTKKAKCSNKTVISIPRRFKENPARQKSYCGASSSALSGPRCSYYDPALAAPTPVFSSSNSFSMKSWFKRLDSRFS</sequence>
<dbReference type="AlphaFoldDB" id="A0AAV0TLP1"/>
<name>A0AAV0TLP1_HYABA</name>
<dbReference type="CDD" id="cd05162">
    <property type="entry name" value="PWWP"/>
    <property type="match status" value="1"/>
</dbReference>
<feature type="region of interest" description="Disordered" evidence="1">
    <location>
        <begin position="295"/>
        <end position="331"/>
    </location>
</feature>
<feature type="region of interest" description="Disordered" evidence="1">
    <location>
        <begin position="480"/>
        <end position="509"/>
    </location>
</feature>
<dbReference type="Proteomes" id="UP001162031">
    <property type="component" value="Unassembled WGS sequence"/>
</dbReference>
<accession>A0AAV0TLP1</accession>
<dbReference type="EMBL" id="CANTFL010000545">
    <property type="protein sequence ID" value="CAI5724056.1"/>
    <property type="molecule type" value="Genomic_DNA"/>
</dbReference>
<dbReference type="Gene3D" id="2.30.30.140">
    <property type="match status" value="2"/>
</dbReference>
<comment type="caution">
    <text evidence="2">The sequence shown here is derived from an EMBL/GenBank/DDBJ whole genome shotgun (WGS) entry which is preliminary data.</text>
</comment>
<keyword evidence="3" id="KW-1185">Reference proteome</keyword>
<proteinExistence type="predicted"/>
<protein>
    <recommendedName>
        <fullName evidence="4">PWWP domain-containing protein</fullName>
    </recommendedName>
</protein>
<reference evidence="2" key="1">
    <citation type="submission" date="2022-12" db="EMBL/GenBank/DDBJ databases">
        <authorList>
            <person name="Webb A."/>
        </authorList>
    </citation>
    <scope>NUCLEOTIDE SEQUENCE</scope>
    <source>
        <strain evidence="2">Hp1</strain>
    </source>
</reference>
<gene>
    <name evidence="2" type="ORF">HBR001_LOCUS3266</name>
</gene>
<feature type="compositionally biased region" description="Polar residues" evidence="1">
    <location>
        <begin position="420"/>
        <end position="432"/>
    </location>
</feature>
<feature type="region of interest" description="Disordered" evidence="1">
    <location>
        <begin position="382"/>
        <end position="455"/>
    </location>
</feature>
<feature type="compositionally biased region" description="Basic and acidic residues" evidence="1">
    <location>
        <begin position="402"/>
        <end position="413"/>
    </location>
</feature>
<evidence type="ECO:0000313" key="3">
    <source>
        <dbReference type="Proteomes" id="UP001162031"/>
    </source>
</evidence>
<evidence type="ECO:0008006" key="4">
    <source>
        <dbReference type="Google" id="ProtNLM"/>
    </source>
</evidence>
<organism evidence="2 3">
    <name type="scientific">Hyaloperonospora brassicae</name>
    <name type="common">Brassica downy mildew</name>
    <name type="synonym">Peronospora brassicae</name>
    <dbReference type="NCBI Taxonomy" id="162125"/>
    <lineage>
        <taxon>Eukaryota</taxon>
        <taxon>Sar</taxon>
        <taxon>Stramenopiles</taxon>
        <taxon>Oomycota</taxon>
        <taxon>Peronosporomycetes</taxon>
        <taxon>Peronosporales</taxon>
        <taxon>Peronosporaceae</taxon>
        <taxon>Hyaloperonospora</taxon>
    </lineage>
</organism>